<dbReference type="EMBL" id="LSFY01000001">
    <property type="protein sequence ID" value="KXZ39850.1"/>
    <property type="molecule type" value="Genomic_DNA"/>
</dbReference>
<dbReference type="InterPro" id="IPR009665">
    <property type="entry name" value="YyaC"/>
</dbReference>
<sequence length="201" mass="22261">MTEIHMDQPLSHIHIGNALFNELKSRCKNKAIVLLCIGTDRCTGDSLGPLTGYNLNKNVYTRKNIHIHGTLDNPVHAKNLLETINTIHSKYESPFVIAVDACLGNKESIGKIKLSNSPLRPGAGVNKNLPTVGDISILGIVNLGGFMEIMTLQSTRLNLVLKMSEVISKGIEFGIWKFLKESSFNNLVDNQHIHIPYINSY</sequence>
<dbReference type="STRING" id="1121328.JWYL7_0925"/>
<dbReference type="NCBIfam" id="TIGR02841">
    <property type="entry name" value="spore_YyaC"/>
    <property type="match status" value="1"/>
</dbReference>
<proteinExistence type="predicted"/>
<dbReference type="Proteomes" id="UP000092605">
    <property type="component" value="Unassembled WGS sequence"/>
</dbReference>
<keyword evidence="4" id="KW-1185">Reference proteome</keyword>
<dbReference type="AlphaFoldDB" id="A0A150FS43"/>
<gene>
    <name evidence="1" type="ORF">JWYL7_0925</name>
    <name evidence="2" type="ORF">SAMN05661008_00929</name>
</gene>
<protein>
    <submittedName>
        <fullName evidence="1">Sporulation protein YyaC</fullName>
    </submittedName>
</protein>
<evidence type="ECO:0000313" key="4">
    <source>
        <dbReference type="Proteomes" id="UP000323392"/>
    </source>
</evidence>
<dbReference type="Pfam" id="PF06866">
    <property type="entry name" value="DUF1256"/>
    <property type="match status" value="1"/>
</dbReference>
<comment type="caution">
    <text evidence="1">The sequence shown here is derived from an EMBL/GenBank/DDBJ whole genome shotgun (WGS) entry which is preliminary data.</text>
</comment>
<dbReference type="OrthoDB" id="9815953at2"/>
<organism evidence="1 3">
    <name type="scientific">Alkalithermobacter thermoalcaliphilus JW-YL-7 = DSM 7308</name>
    <dbReference type="NCBI Taxonomy" id="1121328"/>
    <lineage>
        <taxon>Bacteria</taxon>
        <taxon>Bacillati</taxon>
        <taxon>Bacillota</taxon>
        <taxon>Clostridia</taxon>
        <taxon>Peptostreptococcales</taxon>
        <taxon>Tepidibacteraceae</taxon>
        <taxon>Alkalithermobacter</taxon>
    </lineage>
</organism>
<reference evidence="2 4" key="2">
    <citation type="submission" date="2016-11" db="EMBL/GenBank/DDBJ databases">
        <authorList>
            <person name="Varghese N."/>
            <person name="Submissions S."/>
        </authorList>
    </citation>
    <scope>NUCLEOTIDE SEQUENCE [LARGE SCALE GENOMIC DNA]</scope>
    <source>
        <strain evidence="2 4">DSM 7308</strain>
    </source>
</reference>
<dbReference type="InterPro" id="IPR023430">
    <property type="entry name" value="Pept_HybD-like_dom_sf"/>
</dbReference>
<dbReference type="RefSeq" id="WP_066069729.1">
    <property type="nucleotide sequence ID" value="NZ_FRBG01000005.1"/>
</dbReference>
<reference evidence="1 3" key="1">
    <citation type="submission" date="2016-02" db="EMBL/GenBank/DDBJ databases">
        <title>Draft genome sequence for Clostridium paradoxum JW-YL-7.</title>
        <authorList>
            <person name="Utturkar S.M."/>
            <person name="Lancaster A."/>
            <person name="Poole F.L."/>
            <person name="Adams M.W."/>
            <person name="Brown S.D."/>
        </authorList>
    </citation>
    <scope>NUCLEOTIDE SEQUENCE [LARGE SCALE GENOMIC DNA]</scope>
    <source>
        <strain evidence="1 3">JW-YL-7</strain>
    </source>
</reference>
<dbReference type="SUPFAM" id="SSF53163">
    <property type="entry name" value="HybD-like"/>
    <property type="match status" value="1"/>
</dbReference>
<name>A0A150FS43_CLOPD</name>
<accession>A0A150FS43</accession>
<dbReference type="PATRIC" id="fig|1121328.3.peg.931"/>
<dbReference type="Proteomes" id="UP000323392">
    <property type="component" value="Unassembled WGS sequence"/>
</dbReference>
<evidence type="ECO:0000313" key="3">
    <source>
        <dbReference type="Proteomes" id="UP000092605"/>
    </source>
</evidence>
<evidence type="ECO:0000313" key="1">
    <source>
        <dbReference type="EMBL" id="KXZ39850.1"/>
    </source>
</evidence>
<evidence type="ECO:0000313" key="2">
    <source>
        <dbReference type="EMBL" id="SHK80289.1"/>
    </source>
</evidence>
<dbReference type="EMBL" id="FRBG01000005">
    <property type="protein sequence ID" value="SHK80289.1"/>
    <property type="molecule type" value="Genomic_DNA"/>
</dbReference>